<dbReference type="OrthoDB" id="5958943at2759"/>
<dbReference type="Gene3D" id="3.40.50.720">
    <property type="entry name" value="NAD(P)-binding Rossmann-like Domain"/>
    <property type="match status" value="1"/>
</dbReference>
<evidence type="ECO:0000259" key="2">
    <source>
        <dbReference type="Pfam" id="PF00725"/>
    </source>
</evidence>
<feature type="domain" description="3-hydroxyacyl-CoA dehydrogenase NAD binding" evidence="3">
    <location>
        <begin position="14"/>
        <end position="185"/>
    </location>
</feature>
<dbReference type="AlphaFoldDB" id="A0A6A6WFM2"/>
<keyword evidence="1" id="KW-0560">Oxidoreductase</keyword>
<gene>
    <name evidence="4" type="ORF">EJ05DRAFT_535741</name>
</gene>
<dbReference type="InterPro" id="IPR006108">
    <property type="entry name" value="3HC_DH_C"/>
</dbReference>
<dbReference type="Proteomes" id="UP000799437">
    <property type="component" value="Unassembled WGS sequence"/>
</dbReference>
<evidence type="ECO:0000313" key="4">
    <source>
        <dbReference type="EMBL" id="KAF2760844.1"/>
    </source>
</evidence>
<dbReference type="SUPFAM" id="SSF51735">
    <property type="entry name" value="NAD(P)-binding Rossmann-fold domains"/>
    <property type="match status" value="1"/>
</dbReference>
<sequence length="618" mass="68868">MSALILPQTENHPVCVLGGGVLGRRIACAWAAGGYDCNIRDPDEEQRASAVRYFETSISTFLAAEGGACGTVRAYDDLETAVKDAWLVIECFPERLDFKVNMCTELERHAPRDAMMCTISSSYVSREALEKVGDETKKGICNMHWTMSPQNKMVELMTDGQTDERVSSFLSQRLAEIGYLPVQARNEPTGFVISRMWAAIKREALMIVSQGVATPEELDSVWAEMYTKNTAGPCKMMDAVGLDTVSFVEQHYAKERNLPTEHTVDYLQRYIDEGKLGTKSSKGGLYPPGTAQETAQNSADHRDALHAPTIYFLDIGLSNSPKDFFNKGRILMGGTDGRPLKTLVDRQHMPDGIAISLNLGKIFWTSMGIPSANDGCVYSTNLDGSDIQVVVPVGNIHTGKQITIDRVNKKLYFCEREGLRVMRCNGDGSNHEVLVQNGDWRNPDEMKDQMRWCVGIAVSPSTGQFYWTQKGYSKSNQGKIMRANIDFPAGQNATNRTDIECVFQKLPESIDLECDEEGHILYWSDRGELPIGNSINRASFSRLRAITDPSVKSMPEEHYDLIARNMHETIGLAVDMKNKYIYCTDLSGTLYRFNLDGGGRRKYYDGEGSFTGLALMHV</sequence>
<dbReference type="GO" id="GO:0006631">
    <property type="term" value="P:fatty acid metabolic process"/>
    <property type="evidence" value="ECO:0007669"/>
    <property type="project" value="InterPro"/>
</dbReference>
<dbReference type="GO" id="GO:0016616">
    <property type="term" value="F:oxidoreductase activity, acting on the CH-OH group of donors, NAD or NADP as acceptor"/>
    <property type="evidence" value="ECO:0007669"/>
    <property type="project" value="InterPro"/>
</dbReference>
<dbReference type="GO" id="GO:0070403">
    <property type="term" value="F:NAD+ binding"/>
    <property type="evidence" value="ECO:0007669"/>
    <property type="project" value="InterPro"/>
</dbReference>
<dbReference type="SUPFAM" id="SSF63829">
    <property type="entry name" value="Calcium-dependent phosphotriesterase"/>
    <property type="match status" value="1"/>
</dbReference>
<dbReference type="InterPro" id="IPR006176">
    <property type="entry name" value="3-OHacyl-CoA_DH_NAD-bd"/>
</dbReference>
<dbReference type="InterPro" id="IPR036291">
    <property type="entry name" value="NAD(P)-bd_dom_sf"/>
</dbReference>
<organism evidence="4 5">
    <name type="scientific">Pseudovirgaria hyperparasitica</name>
    <dbReference type="NCBI Taxonomy" id="470096"/>
    <lineage>
        <taxon>Eukaryota</taxon>
        <taxon>Fungi</taxon>
        <taxon>Dikarya</taxon>
        <taxon>Ascomycota</taxon>
        <taxon>Pezizomycotina</taxon>
        <taxon>Dothideomycetes</taxon>
        <taxon>Dothideomycetes incertae sedis</taxon>
        <taxon>Acrospermales</taxon>
        <taxon>Acrospermaceae</taxon>
        <taxon>Pseudovirgaria</taxon>
    </lineage>
</organism>
<dbReference type="Pfam" id="PF02737">
    <property type="entry name" value="3HCDH_N"/>
    <property type="match status" value="1"/>
</dbReference>
<dbReference type="RefSeq" id="XP_033603295.1">
    <property type="nucleotide sequence ID" value="XM_033749270.1"/>
</dbReference>
<evidence type="ECO:0000259" key="3">
    <source>
        <dbReference type="Pfam" id="PF02737"/>
    </source>
</evidence>
<dbReference type="Pfam" id="PF00725">
    <property type="entry name" value="3HCDH"/>
    <property type="match status" value="1"/>
</dbReference>
<protein>
    <submittedName>
        <fullName evidence="4">3-hydroxyacyl-CoA dehydrogenase-like protein</fullName>
    </submittedName>
</protein>
<evidence type="ECO:0000256" key="1">
    <source>
        <dbReference type="ARBA" id="ARBA00023002"/>
    </source>
</evidence>
<name>A0A6A6WFM2_9PEZI</name>
<reference evidence="4" key="1">
    <citation type="journal article" date="2020" name="Stud. Mycol.">
        <title>101 Dothideomycetes genomes: a test case for predicting lifestyles and emergence of pathogens.</title>
        <authorList>
            <person name="Haridas S."/>
            <person name="Albert R."/>
            <person name="Binder M."/>
            <person name="Bloem J."/>
            <person name="Labutti K."/>
            <person name="Salamov A."/>
            <person name="Andreopoulos B."/>
            <person name="Baker S."/>
            <person name="Barry K."/>
            <person name="Bills G."/>
            <person name="Bluhm B."/>
            <person name="Cannon C."/>
            <person name="Castanera R."/>
            <person name="Culley D."/>
            <person name="Daum C."/>
            <person name="Ezra D."/>
            <person name="Gonzalez J."/>
            <person name="Henrissat B."/>
            <person name="Kuo A."/>
            <person name="Liang C."/>
            <person name="Lipzen A."/>
            <person name="Lutzoni F."/>
            <person name="Magnuson J."/>
            <person name="Mondo S."/>
            <person name="Nolan M."/>
            <person name="Ohm R."/>
            <person name="Pangilinan J."/>
            <person name="Park H.-J."/>
            <person name="Ramirez L."/>
            <person name="Alfaro M."/>
            <person name="Sun H."/>
            <person name="Tritt A."/>
            <person name="Yoshinaga Y."/>
            <person name="Zwiers L.-H."/>
            <person name="Turgeon B."/>
            <person name="Goodwin S."/>
            <person name="Spatafora J."/>
            <person name="Crous P."/>
            <person name="Grigoriev I."/>
        </authorList>
    </citation>
    <scope>NUCLEOTIDE SEQUENCE</scope>
    <source>
        <strain evidence="4">CBS 121739</strain>
    </source>
</reference>
<dbReference type="GeneID" id="54490324"/>
<dbReference type="InterPro" id="IPR013328">
    <property type="entry name" value="6PGD_dom2"/>
</dbReference>
<dbReference type="InterPro" id="IPR011042">
    <property type="entry name" value="6-blade_b-propeller_TolB-like"/>
</dbReference>
<accession>A0A6A6WFM2</accession>
<proteinExistence type="predicted"/>
<dbReference type="EMBL" id="ML996567">
    <property type="protein sequence ID" value="KAF2760844.1"/>
    <property type="molecule type" value="Genomic_DNA"/>
</dbReference>
<dbReference type="PANTHER" id="PTHR48075">
    <property type="entry name" value="3-HYDROXYACYL-COA DEHYDROGENASE FAMILY PROTEIN"/>
    <property type="match status" value="1"/>
</dbReference>
<dbReference type="InterPro" id="IPR008927">
    <property type="entry name" value="6-PGluconate_DH-like_C_sf"/>
</dbReference>
<dbReference type="PANTHER" id="PTHR48075:SF3">
    <property type="entry name" value="3-HYDROXYACYL-COA DEHYDROGENASE"/>
    <property type="match status" value="1"/>
</dbReference>
<dbReference type="Gene3D" id="1.10.1040.10">
    <property type="entry name" value="N-(1-d-carboxylethyl)-l-norvaline Dehydrogenase, domain 2"/>
    <property type="match status" value="1"/>
</dbReference>
<dbReference type="SMART" id="SM00135">
    <property type="entry name" value="LY"/>
    <property type="match status" value="4"/>
</dbReference>
<feature type="domain" description="3-hydroxyacyl-CoA dehydrogenase C-terminal" evidence="2">
    <location>
        <begin position="190"/>
        <end position="284"/>
    </location>
</feature>
<evidence type="ECO:0000313" key="5">
    <source>
        <dbReference type="Proteomes" id="UP000799437"/>
    </source>
</evidence>
<dbReference type="SUPFAM" id="SSF48179">
    <property type="entry name" value="6-phosphogluconate dehydrogenase C-terminal domain-like"/>
    <property type="match status" value="1"/>
</dbReference>
<keyword evidence="5" id="KW-1185">Reference proteome</keyword>
<dbReference type="InterPro" id="IPR000033">
    <property type="entry name" value="LDLR_classB_rpt"/>
</dbReference>
<dbReference type="Gene3D" id="2.120.10.30">
    <property type="entry name" value="TolB, C-terminal domain"/>
    <property type="match status" value="2"/>
</dbReference>